<accession>A0AAV7I5Y9</accession>
<organism evidence="2 3">
    <name type="scientific">Cotesia glomerata</name>
    <name type="common">Lepidopteran parasitic wasp</name>
    <name type="synonym">Apanteles glomeratus</name>
    <dbReference type="NCBI Taxonomy" id="32391"/>
    <lineage>
        <taxon>Eukaryota</taxon>
        <taxon>Metazoa</taxon>
        <taxon>Ecdysozoa</taxon>
        <taxon>Arthropoda</taxon>
        <taxon>Hexapoda</taxon>
        <taxon>Insecta</taxon>
        <taxon>Pterygota</taxon>
        <taxon>Neoptera</taxon>
        <taxon>Endopterygota</taxon>
        <taxon>Hymenoptera</taxon>
        <taxon>Apocrita</taxon>
        <taxon>Ichneumonoidea</taxon>
        <taxon>Braconidae</taxon>
        <taxon>Microgastrinae</taxon>
        <taxon>Cotesia</taxon>
    </lineage>
</organism>
<feature type="compositionally biased region" description="Basic and acidic residues" evidence="1">
    <location>
        <begin position="51"/>
        <end position="73"/>
    </location>
</feature>
<comment type="caution">
    <text evidence="2">The sequence shown here is derived from an EMBL/GenBank/DDBJ whole genome shotgun (WGS) entry which is preliminary data.</text>
</comment>
<evidence type="ECO:0000313" key="3">
    <source>
        <dbReference type="Proteomes" id="UP000826195"/>
    </source>
</evidence>
<reference evidence="2 3" key="1">
    <citation type="journal article" date="2021" name="J. Hered.">
        <title>A chromosome-level genome assembly of the parasitoid wasp, Cotesia glomerata (Hymenoptera: Braconidae).</title>
        <authorList>
            <person name="Pinto B.J."/>
            <person name="Weis J.J."/>
            <person name="Gamble T."/>
            <person name="Ode P.J."/>
            <person name="Paul R."/>
            <person name="Zaspel J.M."/>
        </authorList>
    </citation>
    <scope>NUCLEOTIDE SEQUENCE [LARGE SCALE GENOMIC DNA]</scope>
    <source>
        <strain evidence="2">CgM1</strain>
    </source>
</reference>
<feature type="region of interest" description="Disordered" evidence="1">
    <location>
        <begin position="51"/>
        <end position="85"/>
    </location>
</feature>
<dbReference type="AlphaFoldDB" id="A0AAV7I5Y9"/>
<sequence>MKIEPGQIVASEVKAHCSMRICSSDLLAEEECQDKIFKHAMKGLKELGGSRGERERVCRESTASERELEDKGTWGEVFGDPERTL</sequence>
<name>A0AAV7I5Y9_COTGL</name>
<gene>
    <name evidence="2" type="ORF">KQX54_006531</name>
</gene>
<dbReference type="Proteomes" id="UP000826195">
    <property type="component" value="Unassembled WGS sequence"/>
</dbReference>
<evidence type="ECO:0000256" key="1">
    <source>
        <dbReference type="SAM" id="MobiDB-lite"/>
    </source>
</evidence>
<evidence type="ECO:0000313" key="2">
    <source>
        <dbReference type="EMBL" id="KAH0553966.1"/>
    </source>
</evidence>
<protein>
    <submittedName>
        <fullName evidence="2">Uncharacterized protein</fullName>
    </submittedName>
</protein>
<proteinExistence type="predicted"/>
<dbReference type="EMBL" id="JAHXZJ010001119">
    <property type="protein sequence ID" value="KAH0553966.1"/>
    <property type="molecule type" value="Genomic_DNA"/>
</dbReference>
<keyword evidence="3" id="KW-1185">Reference proteome</keyword>